<dbReference type="OrthoDB" id="2923612at2"/>
<reference evidence="2 3" key="1">
    <citation type="submission" date="2018-05" db="EMBL/GenBank/DDBJ databases">
        <title>Paenibacillus flagellatus sp. nov., isolated from selenium mineral soil.</title>
        <authorList>
            <person name="Dai X."/>
        </authorList>
    </citation>
    <scope>NUCLEOTIDE SEQUENCE [LARGE SCALE GENOMIC DNA]</scope>
    <source>
        <strain evidence="2 3">DXL2</strain>
    </source>
</reference>
<dbReference type="AlphaFoldDB" id="A0A2V5KMT0"/>
<name>A0A2V5KMT0_9BACL</name>
<evidence type="ECO:0000313" key="3">
    <source>
        <dbReference type="Proteomes" id="UP000247476"/>
    </source>
</evidence>
<feature type="region of interest" description="Disordered" evidence="1">
    <location>
        <begin position="91"/>
        <end position="163"/>
    </location>
</feature>
<evidence type="ECO:0000313" key="2">
    <source>
        <dbReference type="EMBL" id="PYI56540.1"/>
    </source>
</evidence>
<dbReference type="RefSeq" id="WP_110839068.1">
    <property type="nucleotide sequence ID" value="NZ_QJVJ01000002.1"/>
</dbReference>
<sequence length="259" mass="27921">MGQPFIIEPGSYVAFESEAELIDKCKEWGLLSDKASKSKTFLYKGFGQKTTCAIVGYVDRTTAVIEFEDSRRHCIHPSYLKEMQASTFGQRASAVAEESAEGAAEAASDVPAAAPEPERAEPESPRDEQPDEAEAGVGSAGEDRPEPAAAPKTEAKKGKAAKLQLPEDKVGMVATVKEFTTVPNPFSDSDDEVVIYEPVSVREPEIELGTAWSSYSATLKKAGLAVGDTIAFEAKVIAKKLTKHPVPYKINNPSKIQKQ</sequence>
<gene>
    <name evidence="2" type="ORF">DLM86_06105</name>
</gene>
<comment type="caution">
    <text evidence="2">The sequence shown here is derived from an EMBL/GenBank/DDBJ whole genome shotgun (WGS) entry which is preliminary data.</text>
</comment>
<proteinExistence type="predicted"/>
<dbReference type="Proteomes" id="UP000247476">
    <property type="component" value="Unassembled WGS sequence"/>
</dbReference>
<organism evidence="2 3">
    <name type="scientific">Paenibacillus flagellatus</name>
    <dbReference type="NCBI Taxonomy" id="2211139"/>
    <lineage>
        <taxon>Bacteria</taxon>
        <taxon>Bacillati</taxon>
        <taxon>Bacillota</taxon>
        <taxon>Bacilli</taxon>
        <taxon>Bacillales</taxon>
        <taxon>Paenibacillaceae</taxon>
        <taxon>Paenibacillus</taxon>
    </lineage>
</organism>
<evidence type="ECO:0000256" key="1">
    <source>
        <dbReference type="SAM" id="MobiDB-lite"/>
    </source>
</evidence>
<dbReference type="EMBL" id="QJVJ01000002">
    <property type="protein sequence ID" value="PYI56540.1"/>
    <property type="molecule type" value="Genomic_DNA"/>
</dbReference>
<protein>
    <submittedName>
        <fullName evidence="2">Uncharacterized protein</fullName>
    </submittedName>
</protein>
<feature type="compositionally biased region" description="Low complexity" evidence="1">
    <location>
        <begin position="92"/>
        <end position="115"/>
    </location>
</feature>
<accession>A0A2V5KMT0</accession>
<keyword evidence="3" id="KW-1185">Reference proteome</keyword>
<feature type="compositionally biased region" description="Basic and acidic residues" evidence="1">
    <location>
        <begin position="116"/>
        <end position="128"/>
    </location>
</feature>